<reference evidence="2 3" key="1">
    <citation type="journal article" date="2019" name="New Phytol.">
        <title>Comparative genomics reveals unique wood-decay strategies and fruiting body development in the Schizophyllaceae.</title>
        <authorList>
            <person name="Almasi E."/>
            <person name="Sahu N."/>
            <person name="Krizsan K."/>
            <person name="Balint B."/>
            <person name="Kovacs G.M."/>
            <person name="Kiss B."/>
            <person name="Cseklye J."/>
            <person name="Drula E."/>
            <person name="Henrissat B."/>
            <person name="Nagy I."/>
            <person name="Chovatia M."/>
            <person name="Adam C."/>
            <person name="LaButti K."/>
            <person name="Lipzen A."/>
            <person name="Riley R."/>
            <person name="Grigoriev I.V."/>
            <person name="Nagy L.G."/>
        </authorList>
    </citation>
    <scope>NUCLEOTIDE SEQUENCE [LARGE SCALE GENOMIC DNA]</scope>
    <source>
        <strain evidence="2 3">NL-1724</strain>
    </source>
</reference>
<feature type="compositionally biased region" description="Basic and acidic residues" evidence="1">
    <location>
        <begin position="221"/>
        <end position="232"/>
    </location>
</feature>
<keyword evidence="3" id="KW-1185">Reference proteome</keyword>
<evidence type="ECO:0000256" key="1">
    <source>
        <dbReference type="SAM" id="MobiDB-lite"/>
    </source>
</evidence>
<dbReference type="Proteomes" id="UP000320762">
    <property type="component" value="Unassembled WGS sequence"/>
</dbReference>
<gene>
    <name evidence="2" type="ORF">BD626DRAFT_566052</name>
</gene>
<sequence>MPTTAALPDGYTFLNPSSMISKTGKELTIQLFDEADKRDPDLHDMYIYNDFFAYAVLDLIDKRLSTLHTQIGKKDWRVCVSQLEALTVFMLRTNAWGMADDGERVRLTGTVYGACLVTVLRGLKKAGELNTDAYPALEYLLKPAAELGDSLRGIDAGSDFDLVCKGIGQRLFGSQSRTEMRALHLARRTAWMETLDGEEKKLMEEAFADPDAIDSDEEQEEKPWWDGGKEGAEDVDDEDFVLSRVWKEYKGYLADVPTKPLRGPPKWDLTKWSKQEKAAFSFDAMGSDDEDMM</sequence>
<evidence type="ECO:0000313" key="2">
    <source>
        <dbReference type="EMBL" id="TRM67005.1"/>
    </source>
</evidence>
<dbReference type="EMBL" id="VDMD01000003">
    <property type="protein sequence ID" value="TRM67005.1"/>
    <property type="molecule type" value="Genomic_DNA"/>
</dbReference>
<organism evidence="2 3">
    <name type="scientific">Schizophyllum amplum</name>
    <dbReference type="NCBI Taxonomy" id="97359"/>
    <lineage>
        <taxon>Eukaryota</taxon>
        <taxon>Fungi</taxon>
        <taxon>Dikarya</taxon>
        <taxon>Basidiomycota</taxon>
        <taxon>Agaricomycotina</taxon>
        <taxon>Agaricomycetes</taxon>
        <taxon>Agaricomycetidae</taxon>
        <taxon>Agaricales</taxon>
        <taxon>Schizophyllaceae</taxon>
        <taxon>Schizophyllum</taxon>
    </lineage>
</organism>
<dbReference type="AlphaFoldDB" id="A0A550CQD1"/>
<accession>A0A550CQD1</accession>
<feature type="region of interest" description="Disordered" evidence="1">
    <location>
        <begin position="211"/>
        <end position="233"/>
    </location>
</feature>
<feature type="compositionally biased region" description="Acidic residues" evidence="1">
    <location>
        <begin position="211"/>
        <end position="220"/>
    </location>
</feature>
<proteinExistence type="predicted"/>
<comment type="caution">
    <text evidence="2">The sequence shown here is derived from an EMBL/GenBank/DDBJ whole genome shotgun (WGS) entry which is preliminary data.</text>
</comment>
<protein>
    <submittedName>
        <fullName evidence="2">Uncharacterized protein</fullName>
    </submittedName>
</protein>
<dbReference type="OrthoDB" id="10037289at2759"/>
<name>A0A550CQD1_9AGAR</name>
<evidence type="ECO:0000313" key="3">
    <source>
        <dbReference type="Proteomes" id="UP000320762"/>
    </source>
</evidence>